<dbReference type="PANTHER" id="PTHR35046">
    <property type="entry name" value="ZINC KNUCKLE (CCHC-TYPE) FAMILY PROTEIN"/>
    <property type="match status" value="1"/>
</dbReference>
<accession>A0A371IAH7</accession>
<gene>
    <name evidence="2" type="ORF">CR513_03223</name>
</gene>
<comment type="caution">
    <text evidence="2">The sequence shown here is derived from an EMBL/GenBank/DDBJ whole genome shotgun (WGS) entry which is preliminary data.</text>
</comment>
<feature type="non-terminal residue" evidence="2">
    <location>
        <position position="1"/>
    </location>
</feature>
<proteinExistence type="predicted"/>
<feature type="region of interest" description="Disordered" evidence="1">
    <location>
        <begin position="75"/>
        <end position="116"/>
    </location>
</feature>
<dbReference type="AlphaFoldDB" id="A0A371IAH7"/>
<name>A0A371IAH7_MUCPR</name>
<dbReference type="Proteomes" id="UP000257109">
    <property type="component" value="Unassembled WGS sequence"/>
</dbReference>
<evidence type="ECO:0000313" key="3">
    <source>
        <dbReference type="Proteomes" id="UP000257109"/>
    </source>
</evidence>
<protein>
    <recommendedName>
        <fullName evidence="4">Retrotransposon gag domain-containing protein</fullName>
    </recommendedName>
</protein>
<dbReference type="EMBL" id="QJKJ01000540">
    <property type="protein sequence ID" value="RDY12042.1"/>
    <property type="molecule type" value="Genomic_DNA"/>
</dbReference>
<sequence>MRERFVPSSYIRDLHVKLQKLHQGPFSVEGYHKEMDIISFKGFNGTREIQDVVDLQHYRNLSELVHQAIKVEKQLSRRSACRKTYGGSSGLKGKEKEKDRTRREKSSKKGNEASIG</sequence>
<organism evidence="2 3">
    <name type="scientific">Mucuna pruriens</name>
    <name type="common">Velvet bean</name>
    <name type="synonym">Dolichos pruriens</name>
    <dbReference type="NCBI Taxonomy" id="157652"/>
    <lineage>
        <taxon>Eukaryota</taxon>
        <taxon>Viridiplantae</taxon>
        <taxon>Streptophyta</taxon>
        <taxon>Embryophyta</taxon>
        <taxon>Tracheophyta</taxon>
        <taxon>Spermatophyta</taxon>
        <taxon>Magnoliopsida</taxon>
        <taxon>eudicotyledons</taxon>
        <taxon>Gunneridae</taxon>
        <taxon>Pentapetalae</taxon>
        <taxon>rosids</taxon>
        <taxon>fabids</taxon>
        <taxon>Fabales</taxon>
        <taxon>Fabaceae</taxon>
        <taxon>Papilionoideae</taxon>
        <taxon>50 kb inversion clade</taxon>
        <taxon>NPAAA clade</taxon>
        <taxon>indigoferoid/millettioid clade</taxon>
        <taxon>Phaseoleae</taxon>
        <taxon>Mucuna</taxon>
    </lineage>
</organism>
<evidence type="ECO:0008006" key="4">
    <source>
        <dbReference type="Google" id="ProtNLM"/>
    </source>
</evidence>
<evidence type="ECO:0000313" key="2">
    <source>
        <dbReference type="EMBL" id="RDY12042.1"/>
    </source>
</evidence>
<dbReference type="OrthoDB" id="1747743at2759"/>
<feature type="compositionally biased region" description="Basic and acidic residues" evidence="1">
    <location>
        <begin position="92"/>
        <end position="116"/>
    </location>
</feature>
<evidence type="ECO:0000256" key="1">
    <source>
        <dbReference type="SAM" id="MobiDB-lite"/>
    </source>
</evidence>
<keyword evidence="3" id="KW-1185">Reference proteome</keyword>
<dbReference type="PANTHER" id="PTHR35046:SF9">
    <property type="entry name" value="RNA-DIRECTED DNA POLYMERASE"/>
    <property type="match status" value="1"/>
</dbReference>
<reference evidence="2" key="1">
    <citation type="submission" date="2018-05" db="EMBL/GenBank/DDBJ databases">
        <title>Draft genome of Mucuna pruriens seed.</title>
        <authorList>
            <person name="Nnadi N.E."/>
            <person name="Vos R."/>
            <person name="Hasami M.H."/>
            <person name="Devisetty U.K."/>
            <person name="Aguiy J.C."/>
        </authorList>
    </citation>
    <scope>NUCLEOTIDE SEQUENCE [LARGE SCALE GENOMIC DNA]</scope>
    <source>
        <strain evidence="2">JCA_2017</strain>
    </source>
</reference>